<dbReference type="PRINTS" id="PR00401">
    <property type="entry name" value="SH2DOMAIN"/>
</dbReference>
<keyword evidence="4" id="KW-0727">SH2 domain</keyword>
<dbReference type="InterPro" id="IPR001192">
    <property type="entry name" value="PI-PLC_fam"/>
</dbReference>
<evidence type="ECO:0000313" key="12">
    <source>
        <dbReference type="EMBL" id="RUS72736.1"/>
    </source>
</evidence>
<dbReference type="Gene3D" id="3.30.505.10">
    <property type="entry name" value="SH2 domain"/>
    <property type="match status" value="2"/>
</dbReference>
<dbReference type="GO" id="GO:0032587">
    <property type="term" value="C:ruffle membrane"/>
    <property type="evidence" value="ECO:0007669"/>
    <property type="project" value="TreeGrafter"/>
</dbReference>
<dbReference type="InterPro" id="IPR000909">
    <property type="entry name" value="PLipase_C_PInositol-sp_X_dom"/>
</dbReference>
<evidence type="ECO:0000256" key="2">
    <source>
        <dbReference type="ARBA" id="ARBA00022837"/>
    </source>
</evidence>
<dbReference type="InterPro" id="IPR035892">
    <property type="entry name" value="C2_domain_sf"/>
</dbReference>
<keyword evidence="6" id="KW-0442">Lipid degradation</keyword>
<dbReference type="Gene3D" id="2.60.40.150">
    <property type="entry name" value="C2 domain"/>
    <property type="match status" value="1"/>
</dbReference>
<dbReference type="InterPro" id="IPR000980">
    <property type="entry name" value="SH2"/>
</dbReference>
<evidence type="ECO:0000256" key="3">
    <source>
        <dbReference type="ARBA" id="ARBA00023224"/>
    </source>
</evidence>
<dbReference type="Gene3D" id="2.30.30.40">
    <property type="entry name" value="SH3 Domains"/>
    <property type="match status" value="1"/>
</dbReference>
<evidence type="ECO:0000259" key="9">
    <source>
        <dbReference type="PROSITE" id="PS50002"/>
    </source>
</evidence>
<dbReference type="Pfam" id="PF00017">
    <property type="entry name" value="SH2"/>
    <property type="match status" value="2"/>
</dbReference>
<dbReference type="SUPFAM" id="SSF49562">
    <property type="entry name" value="C2 domain (Calcium/lipid-binding domain, CaLB)"/>
    <property type="match status" value="1"/>
</dbReference>
<dbReference type="InterPro" id="IPR036028">
    <property type="entry name" value="SH3-like_dom_sf"/>
</dbReference>
<feature type="domain" description="PI-PLC Y-box" evidence="11">
    <location>
        <begin position="1033"/>
        <end position="1141"/>
    </location>
</feature>
<feature type="domain" description="SH2" evidence="8">
    <location>
        <begin position="767"/>
        <end position="855"/>
    </location>
</feature>
<dbReference type="PROSITE" id="PS50007">
    <property type="entry name" value="PIPLC_X_DOMAIN"/>
    <property type="match status" value="1"/>
</dbReference>
<dbReference type="PROSITE" id="PS50008">
    <property type="entry name" value="PIPLC_Y_DOMAIN"/>
    <property type="match status" value="1"/>
</dbReference>
<sequence>MSMRQDPKPPVPRRRKGVTDLPPVVPARSASGSPMRPLHMHSSPRRPSDLHHSPSALVRASPPNAPPPLPQPRNRSRSDQCLKSPPLQFSHTNGVGEERSSWAAMCTRVPKSSQAEKACKELETGMVVFNLVSKRRPDALTLTLKSSLMELLLLGAHHAKPVSAVDFKEVKEIVSNPRSRLGRIFCDEPFKERSEWCITLFYGSQFLLKMLTILANSEEDFKTLKMGLEASFNDVKYTTYCQEKERWLNREYNKMLVSKTGFFHYQKNQKIKASQVHTWFKLQTTLPRNFFTLVKGKLNLPDKLDCQQFILLVSEILQPIPVVQNLMKEYGMALPDGNRQLPLTQFDNFLRTEQKEQDTSDIATRVCSCLPPDTISGIDFNFSSRQFEDYLFSTYNSIVRPKEASLHHDMDHPLCHYWIASSHNTYLTGDQWGGESHVETYTRCLQMGCRCIELDCWDGADGKPIITHGRSFTSKIKFSDVVYTIKEHAWEVSEYPLVLSIENHCSLPQQRFMASLLKEVFQDELLTKQVDPNEQCLPSPNKLKRKVIIKNKKLSTDQSVSDKIDFSSEITEEITSRAKKHSVLLMKFATEKKWNDFEVMLTDGHICFTPNVVKPEEDNEDEEDDIYVNSEENEQLYDSEDEEKEDSNQLSSFLWYHGPIPRQDAKKLLLQNRCHGDGTFLVRDSGQGGLALSFLVQGNITHSIIMSKRNESSGLEEFLIGNEVWHKSIPELIEYYKNHTLSYKEKGFSIKLGFAVKKLMDFEDKPWWFKDMERISAENYLRLIPIEGVFLVRPSSLDNFFSLTLRNRKRISHFQIEYSRGKFVLGGLRFANMERLIMHFSLHPLYRTCKLTQPAQDHLVQEEHQSNGDLYLATEYADLKDMNETVTARALYDHIAATSDELSFKRGSYIKNVVTADQLWWRGDHGKEVNKLFPSNYVQIMNGSGEGDDTTAPNEAVLNLSTCHFADRITSLDGVHYFTVTHPLQPYVIQIGSRNRSEVEEWLQSTLDSWQKMGVQAQKVHKAERNQKLAQELSDLVIYCQSVSYVPDSPVKFKEMSSFSEERIVKDDKYIVNYNHHQISRVYPKFLRLKSTNFDPVPKWNMGCQMVALNYQTPDKSMQVNQSMFSQNGRCGYVLKPSFMQEPYYHPNNVASLKGDVESIFLTVEVIGGRLLGTSQSDVGLMSLYVSVEIIGLPIDCQAVRTETLKDKNCLNPVWKNQEFTFPISCPDLAFVRFEVRSDENENFLIGQETVRLKCVQSGFRSVQLKNAWSEPIHLSSLLVHVDMRNPREDEEKNLFRILEETRKLYEDLQMSDPNDARKQDNLLQTEQKLLQTLEGIRGRGKRTTWRKPQTSSA</sequence>
<dbReference type="Pfam" id="PF00168">
    <property type="entry name" value="C2"/>
    <property type="match status" value="1"/>
</dbReference>
<dbReference type="GO" id="GO:0004435">
    <property type="term" value="F:phosphatidylinositol-4,5-bisphosphate phospholipase C activity"/>
    <property type="evidence" value="ECO:0007669"/>
    <property type="project" value="UniProtKB-EC"/>
</dbReference>
<dbReference type="GO" id="GO:0048015">
    <property type="term" value="P:phosphatidylinositol-mediated signaling"/>
    <property type="evidence" value="ECO:0007669"/>
    <property type="project" value="TreeGrafter"/>
</dbReference>
<accession>A0A3S0Z7W5</accession>
<feature type="domain" description="C2" evidence="10">
    <location>
        <begin position="1143"/>
        <end position="1267"/>
    </location>
</feature>
<protein>
    <recommendedName>
        <fullName evidence="6">Phosphoinositide phospholipase C</fullName>
        <ecNumber evidence="6">3.1.4.11</ecNumber>
    </recommendedName>
</protein>
<evidence type="ECO:0000259" key="10">
    <source>
        <dbReference type="PROSITE" id="PS50004"/>
    </source>
</evidence>
<evidence type="ECO:0000256" key="6">
    <source>
        <dbReference type="RuleBase" id="RU361133"/>
    </source>
</evidence>
<keyword evidence="13" id="KW-1185">Reference proteome</keyword>
<reference evidence="12 13" key="1">
    <citation type="submission" date="2019-01" db="EMBL/GenBank/DDBJ databases">
        <title>A draft genome assembly of the solar-powered sea slug Elysia chlorotica.</title>
        <authorList>
            <person name="Cai H."/>
            <person name="Li Q."/>
            <person name="Fang X."/>
            <person name="Li J."/>
            <person name="Curtis N.E."/>
            <person name="Altenburger A."/>
            <person name="Shibata T."/>
            <person name="Feng M."/>
            <person name="Maeda T."/>
            <person name="Schwartz J.A."/>
            <person name="Shigenobu S."/>
            <person name="Lundholm N."/>
            <person name="Nishiyama T."/>
            <person name="Yang H."/>
            <person name="Hasebe M."/>
            <person name="Li S."/>
            <person name="Pierce S.K."/>
            <person name="Wang J."/>
        </authorList>
    </citation>
    <scope>NUCLEOTIDE SEQUENCE [LARGE SCALE GENOMIC DNA]</scope>
    <source>
        <strain evidence="12">EC2010</strain>
        <tissue evidence="12">Whole organism of an adult</tissue>
    </source>
</reference>
<evidence type="ECO:0000259" key="8">
    <source>
        <dbReference type="PROSITE" id="PS50001"/>
    </source>
</evidence>
<evidence type="ECO:0000313" key="13">
    <source>
        <dbReference type="Proteomes" id="UP000271974"/>
    </source>
</evidence>
<evidence type="ECO:0000259" key="11">
    <source>
        <dbReference type="PROSITE" id="PS50008"/>
    </source>
</evidence>
<dbReference type="PANTHER" id="PTHR10336:SF159">
    <property type="entry name" value="1-PHOSPHATIDYLINOSITOL 4,5-BISPHOSPHATE PHOSPHODIESTERASE GAMMA"/>
    <property type="match status" value="1"/>
</dbReference>
<dbReference type="PANTHER" id="PTHR10336">
    <property type="entry name" value="PHOSPHOINOSITIDE-SPECIFIC PHOSPHOLIPASE C FAMILY PROTEIN"/>
    <property type="match status" value="1"/>
</dbReference>
<dbReference type="InterPro" id="IPR017946">
    <property type="entry name" value="PLC-like_Pdiesterase_TIM-brl"/>
</dbReference>
<dbReference type="SUPFAM" id="SSF55550">
    <property type="entry name" value="SH2 domain"/>
    <property type="match status" value="2"/>
</dbReference>
<keyword evidence="6" id="KW-0443">Lipid metabolism</keyword>
<dbReference type="InterPro" id="IPR001452">
    <property type="entry name" value="SH3_domain"/>
</dbReference>
<organism evidence="12 13">
    <name type="scientific">Elysia chlorotica</name>
    <name type="common">Eastern emerald elysia</name>
    <name type="synonym">Sea slug</name>
    <dbReference type="NCBI Taxonomy" id="188477"/>
    <lineage>
        <taxon>Eukaryota</taxon>
        <taxon>Metazoa</taxon>
        <taxon>Spiralia</taxon>
        <taxon>Lophotrochozoa</taxon>
        <taxon>Mollusca</taxon>
        <taxon>Gastropoda</taxon>
        <taxon>Heterobranchia</taxon>
        <taxon>Euthyneura</taxon>
        <taxon>Panpulmonata</taxon>
        <taxon>Sacoglossa</taxon>
        <taxon>Placobranchoidea</taxon>
        <taxon>Plakobranchidae</taxon>
        <taxon>Elysia</taxon>
    </lineage>
</organism>
<dbReference type="CDD" id="cd00275">
    <property type="entry name" value="C2_PLC_like"/>
    <property type="match status" value="1"/>
</dbReference>
<gene>
    <name evidence="12" type="ORF">EGW08_019503</name>
</gene>
<dbReference type="PROSITE" id="PS50001">
    <property type="entry name" value="SH2"/>
    <property type="match status" value="2"/>
</dbReference>
<dbReference type="InterPro" id="IPR001711">
    <property type="entry name" value="PLipase_C_Pinositol-sp_Y"/>
</dbReference>
<dbReference type="SUPFAM" id="SSF51695">
    <property type="entry name" value="PLC-like phosphodiesterases"/>
    <property type="match status" value="1"/>
</dbReference>
<proteinExistence type="predicted"/>
<dbReference type="PROSITE" id="PS50004">
    <property type="entry name" value="C2"/>
    <property type="match status" value="1"/>
</dbReference>
<evidence type="ECO:0000256" key="7">
    <source>
        <dbReference type="SAM" id="MobiDB-lite"/>
    </source>
</evidence>
<dbReference type="PROSITE" id="PS50002">
    <property type="entry name" value="SH3"/>
    <property type="match status" value="1"/>
</dbReference>
<dbReference type="GO" id="GO:0051209">
    <property type="term" value="P:release of sequestered calcium ion into cytosol"/>
    <property type="evidence" value="ECO:0007669"/>
    <property type="project" value="TreeGrafter"/>
</dbReference>
<feature type="domain" description="SH3" evidence="9">
    <location>
        <begin position="883"/>
        <end position="943"/>
    </location>
</feature>
<dbReference type="SMART" id="SM00239">
    <property type="entry name" value="C2"/>
    <property type="match status" value="1"/>
</dbReference>
<evidence type="ECO:0000256" key="4">
    <source>
        <dbReference type="PROSITE-ProRule" id="PRU00191"/>
    </source>
</evidence>
<evidence type="ECO:0000256" key="1">
    <source>
        <dbReference type="ARBA" id="ARBA00022443"/>
    </source>
</evidence>
<dbReference type="STRING" id="188477.A0A3S0Z7W5"/>
<dbReference type="GO" id="GO:0016042">
    <property type="term" value="P:lipid catabolic process"/>
    <property type="evidence" value="ECO:0007669"/>
    <property type="project" value="UniProtKB-KW"/>
</dbReference>
<keyword evidence="2" id="KW-0106">Calcium</keyword>
<comment type="catalytic activity">
    <reaction evidence="6">
        <text>a 1,2-diacyl-sn-glycero-3-phospho-(1D-myo-inositol-4,5-bisphosphate) + H2O = 1D-myo-inositol 1,4,5-trisphosphate + a 1,2-diacyl-sn-glycerol + H(+)</text>
        <dbReference type="Rhea" id="RHEA:33179"/>
        <dbReference type="ChEBI" id="CHEBI:15377"/>
        <dbReference type="ChEBI" id="CHEBI:15378"/>
        <dbReference type="ChEBI" id="CHEBI:17815"/>
        <dbReference type="ChEBI" id="CHEBI:58456"/>
        <dbReference type="ChEBI" id="CHEBI:203600"/>
        <dbReference type="EC" id="3.1.4.11"/>
    </reaction>
</comment>
<feature type="domain" description="SH2" evidence="8">
    <location>
        <begin position="655"/>
        <end position="756"/>
    </location>
</feature>
<comment type="caution">
    <text evidence="12">The sequence shown here is derived from an EMBL/GenBank/DDBJ whole genome shotgun (WGS) entry which is preliminary data.</text>
</comment>
<keyword evidence="3" id="KW-0807">Transducer</keyword>
<dbReference type="PRINTS" id="PR00390">
    <property type="entry name" value="PHPHLIPASEC"/>
</dbReference>
<name>A0A3S0Z7W5_ELYCH</name>
<feature type="region of interest" description="Disordered" evidence="7">
    <location>
        <begin position="1"/>
        <end position="96"/>
    </location>
</feature>
<dbReference type="EC" id="3.1.4.11" evidence="6"/>
<dbReference type="SMART" id="SM00252">
    <property type="entry name" value="SH2"/>
    <property type="match status" value="2"/>
</dbReference>
<keyword evidence="6" id="KW-0378">Hydrolase</keyword>
<dbReference type="GO" id="GO:0046488">
    <property type="term" value="P:phosphatidylinositol metabolic process"/>
    <property type="evidence" value="ECO:0007669"/>
    <property type="project" value="TreeGrafter"/>
</dbReference>
<dbReference type="SMART" id="SM00149">
    <property type="entry name" value="PLCYc"/>
    <property type="match status" value="1"/>
</dbReference>
<dbReference type="OrthoDB" id="269822at2759"/>
<dbReference type="EMBL" id="RQTK01001025">
    <property type="protein sequence ID" value="RUS72736.1"/>
    <property type="molecule type" value="Genomic_DNA"/>
</dbReference>
<dbReference type="Pfam" id="PF00388">
    <property type="entry name" value="PI-PLC-X"/>
    <property type="match status" value="1"/>
</dbReference>
<dbReference type="InterPro" id="IPR036860">
    <property type="entry name" value="SH2_dom_sf"/>
</dbReference>
<dbReference type="SMART" id="SM00148">
    <property type="entry name" value="PLCXc"/>
    <property type="match status" value="1"/>
</dbReference>
<dbReference type="CDD" id="cd00173">
    <property type="entry name" value="SH2"/>
    <property type="match status" value="1"/>
</dbReference>
<dbReference type="InterPro" id="IPR000008">
    <property type="entry name" value="C2_dom"/>
</dbReference>
<evidence type="ECO:0000256" key="5">
    <source>
        <dbReference type="PROSITE-ProRule" id="PRU00192"/>
    </source>
</evidence>
<dbReference type="SUPFAM" id="SSF50044">
    <property type="entry name" value="SH3-domain"/>
    <property type="match status" value="1"/>
</dbReference>
<dbReference type="SMART" id="SM00326">
    <property type="entry name" value="SH3"/>
    <property type="match status" value="1"/>
</dbReference>
<dbReference type="Pfam" id="PF00387">
    <property type="entry name" value="PI-PLC-Y"/>
    <property type="match status" value="1"/>
</dbReference>
<dbReference type="Gene3D" id="3.20.20.190">
    <property type="entry name" value="Phosphatidylinositol (PI) phosphodiesterase"/>
    <property type="match status" value="2"/>
</dbReference>
<dbReference type="Pfam" id="PF00018">
    <property type="entry name" value="SH3_1"/>
    <property type="match status" value="1"/>
</dbReference>
<keyword evidence="1 5" id="KW-0728">SH3 domain</keyword>
<dbReference type="Proteomes" id="UP000271974">
    <property type="component" value="Unassembled WGS sequence"/>
</dbReference>